<dbReference type="InterPro" id="IPR036249">
    <property type="entry name" value="Thioredoxin-like_sf"/>
</dbReference>
<protein>
    <submittedName>
        <fullName evidence="2">DsbA family oxidoreductase</fullName>
    </submittedName>
</protein>
<dbReference type="EMBL" id="BAAAZG010000025">
    <property type="protein sequence ID" value="GAA4078503.1"/>
    <property type="molecule type" value="Genomic_DNA"/>
</dbReference>
<dbReference type="PANTHER" id="PTHR13887:SF41">
    <property type="entry name" value="THIOREDOXIN SUPERFAMILY PROTEIN"/>
    <property type="match status" value="1"/>
</dbReference>
<name>A0ABP7W0Z7_9ACTN</name>
<dbReference type="Proteomes" id="UP001500683">
    <property type="component" value="Unassembled WGS sequence"/>
</dbReference>
<dbReference type="SUPFAM" id="SSF52833">
    <property type="entry name" value="Thioredoxin-like"/>
    <property type="match status" value="1"/>
</dbReference>
<organism evidence="2 3">
    <name type="scientific">Actinomadura miaoliensis</name>
    <dbReference type="NCBI Taxonomy" id="430685"/>
    <lineage>
        <taxon>Bacteria</taxon>
        <taxon>Bacillati</taxon>
        <taxon>Actinomycetota</taxon>
        <taxon>Actinomycetes</taxon>
        <taxon>Streptosporangiales</taxon>
        <taxon>Thermomonosporaceae</taxon>
        <taxon>Actinomadura</taxon>
    </lineage>
</organism>
<dbReference type="InterPro" id="IPR001853">
    <property type="entry name" value="DSBA-like_thioredoxin_dom"/>
</dbReference>
<proteinExistence type="predicted"/>
<reference evidence="3" key="1">
    <citation type="journal article" date="2019" name="Int. J. Syst. Evol. Microbiol.">
        <title>The Global Catalogue of Microorganisms (GCM) 10K type strain sequencing project: providing services to taxonomists for standard genome sequencing and annotation.</title>
        <authorList>
            <consortium name="The Broad Institute Genomics Platform"/>
            <consortium name="The Broad Institute Genome Sequencing Center for Infectious Disease"/>
            <person name="Wu L."/>
            <person name="Ma J."/>
        </authorList>
    </citation>
    <scope>NUCLEOTIDE SEQUENCE [LARGE SCALE GENOMIC DNA]</scope>
    <source>
        <strain evidence="3">JCM 16702</strain>
    </source>
</reference>
<evidence type="ECO:0000313" key="3">
    <source>
        <dbReference type="Proteomes" id="UP001500683"/>
    </source>
</evidence>
<keyword evidence="3" id="KW-1185">Reference proteome</keyword>
<comment type="caution">
    <text evidence="2">The sequence shown here is derived from an EMBL/GenBank/DDBJ whole genome shotgun (WGS) entry which is preliminary data.</text>
</comment>
<dbReference type="PANTHER" id="PTHR13887">
    <property type="entry name" value="GLUTATHIONE S-TRANSFERASE KAPPA"/>
    <property type="match status" value="1"/>
</dbReference>
<evidence type="ECO:0000259" key="1">
    <source>
        <dbReference type="Pfam" id="PF01323"/>
    </source>
</evidence>
<sequence length="210" mass="23127">MSALVSYSGGMRIEVFSDMVCPWCYIGKRRLSIALDQVGAKPELVWRAFQLDPSYPSNVTWTLSEAHANRYGIHGEEDKRRQKLVTDLAAQVGIGYRLDRAIMANTVDAHRLVKHGHAHGKGTETAEALMRAFAVEGRDIGDHDTLNEIAAEQGLPPLEPGAYTDEVNADLALAARYGVVGVPTLIVDEKYMLVSPEIQDLSRFLQQHAG</sequence>
<dbReference type="Pfam" id="PF01323">
    <property type="entry name" value="DSBA"/>
    <property type="match status" value="1"/>
</dbReference>
<feature type="domain" description="DSBA-like thioredoxin" evidence="1">
    <location>
        <begin position="13"/>
        <end position="201"/>
    </location>
</feature>
<gene>
    <name evidence="2" type="ORF">GCM10022214_40690</name>
</gene>
<evidence type="ECO:0000313" key="2">
    <source>
        <dbReference type="EMBL" id="GAA4078503.1"/>
    </source>
</evidence>
<accession>A0ABP7W0Z7</accession>
<dbReference type="CDD" id="cd03024">
    <property type="entry name" value="DsbA_FrnE"/>
    <property type="match status" value="1"/>
</dbReference>
<dbReference type="Gene3D" id="3.40.30.10">
    <property type="entry name" value="Glutaredoxin"/>
    <property type="match status" value="1"/>
</dbReference>